<name>A0AAV5FU87_ELECO</name>
<organism evidence="1 2">
    <name type="scientific">Eleusine coracana subsp. coracana</name>
    <dbReference type="NCBI Taxonomy" id="191504"/>
    <lineage>
        <taxon>Eukaryota</taxon>
        <taxon>Viridiplantae</taxon>
        <taxon>Streptophyta</taxon>
        <taxon>Embryophyta</taxon>
        <taxon>Tracheophyta</taxon>
        <taxon>Spermatophyta</taxon>
        <taxon>Magnoliopsida</taxon>
        <taxon>Liliopsida</taxon>
        <taxon>Poales</taxon>
        <taxon>Poaceae</taxon>
        <taxon>PACMAD clade</taxon>
        <taxon>Chloridoideae</taxon>
        <taxon>Cynodonteae</taxon>
        <taxon>Eleusininae</taxon>
        <taxon>Eleusine</taxon>
    </lineage>
</organism>
<evidence type="ECO:0000313" key="2">
    <source>
        <dbReference type="Proteomes" id="UP001054889"/>
    </source>
</evidence>
<reference evidence="1" key="2">
    <citation type="submission" date="2021-12" db="EMBL/GenBank/DDBJ databases">
        <title>Resequencing data analysis of finger millet.</title>
        <authorList>
            <person name="Hatakeyama M."/>
            <person name="Aluri S."/>
            <person name="Balachadran M.T."/>
            <person name="Sivarajan S.R."/>
            <person name="Poveda L."/>
            <person name="Shimizu-Inatsugi R."/>
            <person name="Schlapbach R."/>
            <person name="Sreeman S.M."/>
            <person name="Shimizu K.K."/>
        </authorList>
    </citation>
    <scope>NUCLEOTIDE SEQUENCE</scope>
</reference>
<gene>
    <name evidence="1" type="primary">gb27331</name>
    <name evidence="1" type="ORF">PR202_gb27331</name>
</gene>
<dbReference type="EMBL" id="BQKI01000096">
    <property type="protein sequence ID" value="GJN38302.1"/>
    <property type="molecule type" value="Genomic_DNA"/>
</dbReference>
<dbReference type="Proteomes" id="UP001054889">
    <property type="component" value="Unassembled WGS sequence"/>
</dbReference>
<sequence>MVLKDFPFKHLHQASSAEFAIRWIRHLPGLILINIVPCRVTLKLQGLNSSDDKAFGHYDAIDAFSLQIGNFLEKGDHLRIGRIGPLCPMRLGNSLCTSEVDKNRGRVVTIEPLVLPILVSGLQWDIDVGLLLA</sequence>
<evidence type="ECO:0000313" key="1">
    <source>
        <dbReference type="EMBL" id="GJN38302.1"/>
    </source>
</evidence>
<protein>
    <submittedName>
        <fullName evidence="1">Uncharacterized protein</fullName>
    </submittedName>
</protein>
<accession>A0AAV5FU87</accession>
<keyword evidence="2" id="KW-1185">Reference proteome</keyword>
<dbReference type="AlphaFoldDB" id="A0AAV5FU87"/>
<comment type="caution">
    <text evidence="1">The sequence shown here is derived from an EMBL/GenBank/DDBJ whole genome shotgun (WGS) entry which is preliminary data.</text>
</comment>
<proteinExistence type="predicted"/>
<reference evidence="1" key="1">
    <citation type="journal article" date="2018" name="DNA Res.">
        <title>Multiple hybrid de novo genome assembly of finger millet, an orphan allotetraploid crop.</title>
        <authorList>
            <person name="Hatakeyama M."/>
            <person name="Aluri S."/>
            <person name="Balachadran M.T."/>
            <person name="Sivarajan S.R."/>
            <person name="Patrignani A."/>
            <person name="Gruter S."/>
            <person name="Poveda L."/>
            <person name="Shimizu-Inatsugi R."/>
            <person name="Baeten J."/>
            <person name="Francoijs K.J."/>
            <person name="Nataraja K.N."/>
            <person name="Reddy Y.A.N."/>
            <person name="Phadnis S."/>
            <person name="Ravikumar R.L."/>
            <person name="Schlapbach R."/>
            <person name="Sreeman S.M."/>
            <person name="Shimizu K.K."/>
        </authorList>
    </citation>
    <scope>NUCLEOTIDE SEQUENCE</scope>
</reference>